<feature type="transmembrane region" description="Helical" evidence="1">
    <location>
        <begin position="277"/>
        <end position="301"/>
    </location>
</feature>
<evidence type="ECO:0000256" key="1">
    <source>
        <dbReference type="SAM" id="Phobius"/>
    </source>
</evidence>
<dbReference type="AlphaFoldDB" id="W7QK57"/>
<feature type="transmembrane region" description="Helical" evidence="1">
    <location>
        <begin position="167"/>
        <end position="187"/>
    </location>
</feature>
<gene>
    <name evidence="2" type="ORF">DS2_17210</name>
</gene>
<keyword evidence="1" id="KW-0812">Transmembrane</keyword>
<dbReference type="Proteomes" id="UP000019276">
    <property type="component" value="Unassembled WGS sequence"/>
</dbReference>
<dbReference type="RefSeq" id="WP_035016179.1">
    <property type="nucleotide sequence ID" value="NZ_ARZY01000045.1"/>
</dbReference>
<dbReference type="eggNOG" id="COG2244">
    <property type="taxonomic scope" value="Bacteria"/>
</dbReference>
<feature type="transmembrane region" description="Helical" evidence="1">
    <location>
        <begin position="83"/>
        <end position="106"/>
    </location>
</feature>
<proteinExistence type="predicted"/>
<keyword evidence="1" id="KW-1133">Transmembrane helix</keyword>
<feature type="transmembrane region" description="Helical" evidence="1">
    <location>
        <begin position="112"/>
        <end position="132"/>
    </location>
</feature>
<accession>W7QK57</accession>
<feature type="transmembrane region" description="Helical" evidence="1">
    <location>
        <begin position="42"/>
        <end position="62"/>
    </location>
</feature>
<feature type="transmembrane region" description="Helical" evidence="1">
    <location>
        <begin position="307"/>
        <end position="329"/>
    </location>
</feature>
<reference evidence="2 3" key="1">
    <citation type="journal article" date="2014" name="Genome Announc.">
        <title>Draft Genome Sequence of the Agar-Degrading Bacterium Catenovulum sp. Strain DS-2, Isolated from Intestines of Haliotis diversicolor.</title>
        <authorList>
            <person name="Shan D."/>
            <person name="Li X."/>
            <person name="Gu Z."/>
            <person name="Wei G."/>
            <person name="Gao Z."/>
            <person name="Shao Z."/>
        </authorList>
    </citation>
    <scope>NUCLEOTIDE SEQUENCE [LARGE SCALE GENOMIC DNA]</scope>
    <source>
        <strain evidence="2 3">DS-2</strain>
    </source>
</reference>
<feature type="transmembrane region" description="Helical" evidence="1">
    <location>
        <begin position="237"/>
        <end position="257"/>
    </location>
</feature>
<protein>
    <submittedName>
        <fullName evidence="2">Polysaccharide biosynthesis protein</fullName>
    </submittedName>
</protein>
<sequence length="395" mass="45343">MSLLQSAFFRANTSFFVMALSSLLYFMATFLAKKTMIEEDFYYWNVLLTISAISYSFCFLGSEQLFLRFGMVHGKDYHVPKTIIKAMGWSFVLYLFGFSILTNTVLFRVNDYYLTALVGILSASSVFVYNFLRVTKLFTASQIVNNFWKIALFVAVLVAAGSNVKEILYITLTLCTFVGLWSLSVVFRKLKITDKYTGNTKSLFLSFAFSLLVLVLLNNFDRVLIEKVFSKEEFSDYIYLLSLLIMPFSIISSYIGFKEVAELKKRYVKSQFNKKVLLVGVTLSIVFTVWFLTLVCLREYLELPIKFSYFIPCITIVIVKSIYALYSSLFGLKGTARQIQISNLITVISVVFSIVVSYPLIIGQPTLVLYSVAAVWLTRIFVYAYFVRHQPEYQL</sequence>
<dbReference type="OrthoDB" id="1442153at2"/>
<dbReference type="STRING" id="1328313.DS2_17210"/>
<feature type="transmembrane region" description="Helical" evidence="1">
    <location>
        <begin position="199"/>
        <end position="217"/>
    </location>
</feature>
<comment type="caution">
    <text evidence="2">The sequence shown here is derived from an EMBL/GenBank/DDBJ whole genome shotgun (WGS) entry which is preliminary data.</text>
</comment>
<organism evidence="2 3">
    <name type="scientific">Catenovulum agarivorans DS-2</name>
    <dbReference type="NCBI Taxonomy" id="1328313"/>
    <lineage>
        <taxon>Bacteria</taxon>
        <taxon>Pseudomonadati</taxon>
        <taxon>Pseudomonadota</taxon>
        <taxon>Gammaproteobacteria</taxon>
        <taxon>Alteromonadales</taxon>
        <taxon>Alteromonadaceae</taxon>
        <taxon>Catenovulum</taxon>
    </lineage>
</organism>
<feature type="transmembrane region" description="Helical" evidence="1">
    <location>
        <begin position="367"/>
        <end position="386"/>
    </location>
</feature>
<keyword evidence="1" id="KW-0472">Membrane</keyword>
<name>W7QK57_9ALTE</name>
<feature type="transmembrane region" description="Helical" evidence="1">
    <location>
        <begin position="341"/>
        <end position="361"/>
    </location>
</feature>
<dbReference type="EMBL" id="ARZY01000045">
    <property type="protein sequence ID" value="EWH08498.1"/>
    <property type="molecule type" value="Genomic_DNA"/>
</dbReference>
<evidence type="ECO:0000313" key="2">
    <source>
        <dbReference type="EMBL" id="EWH08498.1"/>
    </source>
</evidence>
<evidence type="ECO:0000313" key="3">
    <source>
        <dbReference type="Proteomes" id="UP000019276"/>
    </source>
</evidence>
<feature type="transmembrane region" description="Helical" evidence="1">
    <location>
        <begin position="144"/>
        <end position="161"/>
    </location>
</feature>
<feature type="transmembrane region" description="Helical" evidence="1">
    <location>
        <begin position="7"/>
        <end position="30"/>
    </location>
</feature>
<keyword evidence="3" id="KW-1185">Reference proteome</keyword>